<proteinExistence type="predicted"/>
<evidence type="ECO:0000256" key="1">
    <source>
        <dbReference type="SAM" id="Phobius"/>
    </source>
</evidence>
<dbReference type="SUPFAM" id="SSF55874">
    <property type="entry name" value="ATPase domain of HSP90 chaperone/DNA topoisomerase II/histidine kinase"/>
    <property type="match status" value="1"/>
</dbReference>
<dbReference type="CDD" id="cd16935">
    <property type="entry name" value="HATPase_AgrC-ComD-like"/>
    <property type="match status" value="1"/>
</dbReference>
<dbReference type="PANTHER" id="PTHR40448">
    <property type="entry name" value="TWO-COMPONENT SENSOR HISTIDINE KINASE"/>
    <property type="match status" value="1"/>
</dbReference>
<feature type="transmembrane region" description="Helical" evidence="1">
    <location>
        <begin position="38"/>
        <end position="57"/>
    </location>
</feature>
<keyword evidence="1" id="KW-0472">Membrane</keyword>
<feature type="transmembrane region" description="Helical" evidence="1">
    <location>
        <begin position="77"/>
        <end position="94"/>
    </location>
</feature>
<dbReference type="InterPro" id="IPR032834">
    <property type="entry name" value="NatK-like_C"/>
</dbReference>
<dbReference type="PANTHER" id="PTHR40448:SF1">
    <property type="entry name" value="TWO-COMPONENT SENSOR HISTIDINE KINASE"/>
    <property type="match status" value="1"/>
</dbReference>
<keyword evidence="1" id="KW-1133">Transmembrane helix</keyword>
<keyword evidence="1" id="KW-0812">Transmembrane</keyword>
<evidence type="ECO:0000313" key="3">
    <source>
        <dbReference type="EMBL" id="MBP1853640.1"/>
    </source>
</evidence>
<evidence type="ECO:0000259" key="2">
    <source>
        <dbReference type="Pfam" id="PF14501"/>
    </source>
</evidence>
<dbReference type="RefSeq" id="WP_209455316.1">
    <property type="nucleotide sequence ID" value="NZ_JAGGJX010000001.1"/>
</dbReference>
<accession>A0ABS4E6R5</accession>
<comment type="caution">
    <text evidence="3">The sequence shown here is derived from an EMBL/GenBank/DDBJ whole genome shotgun (WGS) entry which is preliminary data.</text>
</comment>
<sequence length="383" mass="44526">MNIHLISNGRVTIAIVLSLIFYKLNYNVNIIKCIAGTLMFYMLLISIDSVSMVFVKFANGLPNFDPLFEPGLFRLELISITKTLLILATIYSKYFKLLTRITTKDFIYLIIPMITNIFSLFLVFGKDIINLPSRFMQDMSFIIISILILFSNMFLVFIILKIIKDNALIEERNLNDKKRIMEYDYYRKVEENNYKVRSLYHDMKNHLVCIGSLCESDEAMKYVESLKFELNKLDNIYNTGNRVLDIILNEKNQICLEKGIKLSTYIDFSNTDFIEMVDINTIFSNAIDNAIQACEKIEDKTIFKKIDIKIKCVNNFYIIKIINSKGNKVIINENKILTNKKDKFLHGFGISNIKLSVDKYNGETVIDYTENEFILTILIPFPT</sequence>
<dbReference type="Gene3D" id="3.30.565.10">
    <property type="entry name" value="Histidine kinase-like ATPase, C-terminal domain"/>
    <property type="match status" value="1"/>
</dbReference>
<gene>
    <name evidence="3" type="ORF">J2Z43_000030</name>
</gene>
<dbReference type="Pfam" id="PF14501">
    <property type="entry name" value="HATPase_c_5"/>
    <property type="match status" value="1"/>
</dbReference>
<feature type="transmembrane region" description="Helical" evidence="1">
    <location>
        <begin position="106"/>
        <end position="124"/>
    </location>
</feature>
<feature type="transmembrane region" description="Helical" evidence="1">
    <location>
        <begin position="6"/>
        <end position="26"/>
    </location>
</feature>
<keyword evidence="4" id="KW-1185">Reference proteome</keyword>
<protein>
    <recommendedName>
        <fullName evidence="2">Sensor histidine kinase NatK-like C-terminal domain-containing protein</fullName>
    </recommendedName>
</protein>
<feature type="domain" description="Sensor histidine kinase NatK-like C-terminal" evidence="2">
    <location>
        <begin position="275"/>
        <end position="380"/>
    </location>
</feature>
<organism evidence="3 4">
    <name type="scientific">Metaclostridioides mangenotii</name>
    <dbReference type="NCBI Taxonomy" id="1540"/>
    <lineage>
        <taxon>Bacteria</taxon>
        <taxon>Bacillati</taxon>
        <taxon>Bacillota</taxon>
        <taxon>Clostridia</taxon>
        <taxon>Peptostreptococcales</taxon>
        <taxon>Peptostreptococcaceae</taxon>
        <taxon>Metaclostridioides</taxon>
    </lineage>
</organism>
<feature type="transmembrane region" description="Helical" evidence="1">
    <location>
        <begin position="139"/>
        <end position="163"/>
    </location>
</feature>
<evidence type="ECO:0000313" key="4">
    <source>
        <dbReference type="Proteomes" id="UP000767291"/>
    </source>
</evidence>
<dbReference type="Proteomes" id="UP000767291">
    <property type="component" value="Unassembled WGS sequence"/>
</dbReference>
<name>A0ABS4E6R5_9FIRM</name>
<dbReference type="EMBL" id="JAGGJX010000001">
    <property type="protein sequence ID" value="MBP1853640.1"/>
    <property type="molecule type" value="Genomic_DNA"/>
</dbReference>
<dbReference type="InterPro" id="IPR036890">
    <property type="entry name" value="HATPase_C_sf"/>
</dbReference>
<reference evidence="3 4" key="1">
    <citation type="submission" date="2021-03" db="EMBL/GenBank/DDBJ databases">
        <title>Genomic Encyclopedia of Type Strains, Phase IV (KMG-IV): sequencing the most valuable type-strain genomes for metagenomic binning, comparative biology and taxonomic classification.</title>
        <authorList>
            <person name="Goeker M."/>
        </authorList>
    </citation>
    <scope>NUCLEOTIDE SEQUENCE [LARGE SCALE GENOMIC DNA]</scope>
    <source>
        <strain evidence="3 4">DSM 1289</strain>
    </source>
</reference>